<keyword evidence="3 5" id="KW-0175">Coiled coil</keyword>
<evidence type="ECO:0000256" key="3">
    <source>
        <dbReference type="ARBA" id="ARBA00023054"/>
    </source>
</evidence>
<reference evidence="7 8" key="1">
    <citation type="submission" date="2019-12" db="EMBL/GenBank/DDBJ databases">
        <title>The draft genomic sequence of strain Chitinophaga oryziterrae JCM 16595.</title>
        <authorList>
            <person name="Zhang X."/>
        </authorList>
    </citation>
    <scope>NUCLEOTIDE SEQUENCE [LARGE SCALE GENOMIC DNA]</scope>
    <source>
        <strain evidence="7 8">JCM 16595</strain>
    </source>
</reference>
<dbReference type="Pfam" id="PF02646">
    <property type="entry name" value="RmuC"/>
    <property type="match status" value="1"/>
</dbReference>
<keyword evidence="6" id="KW-0812">Transmembrane</keyword>
<evidence type="ECO:0000256" key="5">
    <source>
        <dbReference type="SAM" id="Coils"/>
    </source>
</evidence>
<comment type="similarity">
    <text evidence="2">Belongs to the RmuC family.</text>
</comment>
<keyword evidence="6" id="KW-1133">Transmembrane helix</keyword>
<comment type="caution">
    <text evidence="7">The sequence shown here is derived from an EMBL/GenBank/DDBJ whole genome shotgun (WGS) entry which is preliminary data.</text>
</comment>
<name>A0A6N8J9G5_9BACT</name>
<dbReference type="InterPro" id="IPR003798">
    <property type="entry name" value="DNA_recombination_RmuC"/>
</dbReference>
<evidence type="ECO:0000313" key="7">
    <source>
        <dbReference type="EMBL" id="MVT41763.1"/>
    </source>
</evidence>
<dbReference type="PANTHER" id="PTHR30563:SF0">
    <property type="entry name" value="DNA RECOMBINATION PROTEIN RMUC"/>
    <property type="match status" value="1"/>
</dbReference>
<evidence type="ECO:0000256" key="1">
    <source>
        <dbReference type="ARBA" id="ARBA00003416"/>
    </source>
</evidence>
<gene>
    <name evidence="7" type="primary">rmuC</name>
    <name evidence="7" type="ORF">GO495_14330</name>
</gene>
<comment type="function">
    <text evidence="1">Involved in DNA recombination.</text>
</comment>
<evidence type="ECO:0000256" key="4">
    <source>
        <dbReference type="ARBA" id="ARBA00023172"/>
    </source>
</evidence>
<accession>A0A6N8J9G5</accession>
<feature type="coiled-coil region" evidence="5">
    <location>
        <begin position="63"/>
        <end position="94"/>
    </location>
</feature>
<keyword evidence="6" id="KW-0472">Membrane</keyword>
<proteinExistence type="inferred from homology"/>
<keyword evidence="8" id="KW-1185">Reference proteome</keyword>
<dbReference type="EMBL" id="WRXO01000003">
    <property type="protein sequence ID" value="MVT41763.1"/>
    <property type="molecule type" value="Genomic_DNA"/>
</dbReference>
<evidence type="ECO:0000313" key="8">
    <source>
        <dbReference type="Proteomes" id="UP000468388"/>
    </source>
</evidence>
<dbReference type="PANTHER" id="PTHR30563">
    <property type="entry name" value="DNA RECOMBINATION PROTEIN RMUC"/>
    <property type="match status" value="1"/>
</dbReference>
<evidence type="ECO:0000256" key="6">
    <source>
        <dbReference type="SAM" id="Phobius"/>
    </source>
</evidence>
<keyword evidence="4" id="KW-0233">DNA recombination</keyword>
<dbReference type="AlphaFoldDB" id="A0A6N8J9G5"/>
<dbReference type="Proteomes" id="UP000468388">
    <property type="component" value="Unassembled WGS sequence"/>
</dbReference>
<organism evidence="7 8">
    <name type="scientific">Chitinophaga oryziterrae</name>
    <dbReference type="NCBI Taxonomy" id="1031224"/>
    <lineage>
        <taxon>Bacteria</taxon>
        <taxon>Pseudomonadati</taxon>
        <taxon>Bacteroidota</taxon>
        <taxon>Chitinophagia</taxon>
        <taxon>Chitinophagales</taxon>
        <taxon>Chitinophagaceae</taxon>
        <taxon>Chitinophaga</taxon>
    </lineage>
</organism>
<protein>
    <submittedName>
        <fullName evidence="7">DNA recombination protein RmuC</fullName>
    </submittedName>
</protein>
<evidence type="ECO:0000256" key="2">
    <source>
        <dbReference type="ARBA" id="ARBA00009840"/>
    </source>
</evidence>
<feature type="transmembrane region" description="Helical" evidence="6">
    <location>
        <begin position="29"/>
        <end position="51"/>
    </location>
</feature>
<dbReference type="GO" id="GO:0006310">
    <property type="term" value="P:DNA recombination"/>
    <property type="evidence" value="ECO:0007669"/>
    <property type="project" value="UniProtKB-KW"/>
</dbReference>
<sequence>MQEKTHCCLIVLLSKGINTSAVNNQKHIIMVNIILIMLLAFIAGVILAFVLTRQKIQTLSAENIQLKVQLDYKNEKLNQQKNEIENIGQKFENQFKVLASQILEEKKNAFNKDQESSLKAILDPLKENISSFKQEFSAKLKTESDDRISLREQVVHMMTLNQTLSEQANNLTQAFRGSVKHQGNWGEMILESILEYTGMQKDIHYFVQKRSINDEGDSIQPDILVKYPDSRTIVIDSKVSLIHYENFYKSTDPVLQQQQLALLVRSIKAHIDGLSGKSYQDVTNSLDFVMMFIPVEAAYITAMQTDPALWQYAYKKRIILISPTNIITAMKLVNDMWQKDSIDRNAKAIAERAGKLYDKLASFVEEFEKIGIHLDRAAGAFQDSRKKMTEGKGNLVSQAHRMKQMKINAKKALPSAIIEEALLEDEEEE</sequence>